<keyword evidence="12" id="KW-1185">Reference proteome</keyword>
<dbReference type="PANTHER" id="PTHR43500:SF1">
    <property type="entry name" value="CYSTATHIONINE BETA-LYASE-RELATED"/>
    <property type="match status" value="1"/>
</dbReference>
<evidence type="ECO:0000256" key="3">
    <source>
        <dbReference type="ARBA" id="ARBA00022898"/>
    </source>
</evidence>
<dbReference type="InterPro" id="IPR054542">
    <property type="entry name" value="Cys_met_metab_PP"/>
</dbReference>
<accession>A0A8S8X6I5</accession>
<dbReference type="InterPro" id="IPR000277">
    <property type="entry name" value="Cys/Met-Metab_PyrdxlP-dep_enz"/>
</dbReference>
<dbReference type="Pfam" id="PF01053">
    <property type="entry name" value="Cys_Met_Meta_PP"/>
    <property type="match status" value="1"/>
</dbReference>
<evidence type="ECO:0000256" key="6">
    <source>
        <dbReference type="ARBA" id="ARBA00047517"/>
    </source>
</evidence>
<dbReference type="InterPro" id="IPR015424">
    <property type="entry name" value="PyrdxlP-dep_Trfase"/>
</dbReference>
<comment type="caution">
    <text evidence="11">The sequence shown here is derived from an EMBL/GenBank/DDBJ whole genome shotgun (WGS) entry which is preliminary data.</text>
</comment>
<dbReference type="Proteomes" id="UP000681075">
    <property type="component" value="Unassembled WGS sequence"/>
</dbReference>
<comment type="catalytic activity">
    <reaction evidence="6">
        <text>L,L-cystathionine + H2O = L-homocysteine + pyruvate + NH4(+)</text>
        <dbReference type="Rhea" id="RHEA:13965"/>
        <dbReference type="ChEBI" id="CHEBI:15361"/>
        <dbReference type="ChEBI" id="CHEBI:15377"/>
        <dbReference type="ChEBI" id="CHEBI:28938"/>
        <dbReference type="ChEBI" id="CHEBI:58161"/>
        <dbReference type="ChEBI" id="CHEBI:58199"/>
    </reaction>
</comment>
<gene>
    <name evidence="11" type="ORF">TMPK1_06000</name>
</gene>
<dbReference type="GO" id="GO:0047804">
    <property type="term" value="F:cysteine-S-conjugate beta-lyase activity"/>
    <property type="evidence" value="ECO:0007669"/>
    <property type="project" value="UniProtKB-EC"/>
</dbReference>
<dbReference type="InterPro" id="IPR015422">
    <property type="entry name" value="PyrdxlP-dep_Trfase_small"/>
</dbReference>
<evidence type="ECO:0000256" key="2">
    <source>
        <dbReference type="ARBA" id="ARBA00009077"/>
    </source>
</evidence>
<evidence type="ECO:0000256" key="8">
    <source>
        <dbReference type="PIRSR" id="PIRSR001434-2"/>
    </source>
</evidence>
<dbReference type="Gene3D" id="3.90.1150.10">
    <property type="entry name" value="Aspartate Aminotransferase, domain 1"/>
    <property type="match status" value="1"/>
</dbReference>
<comment type="pathway">
    <text evidence="5">Amino-acid biosynthesis; L-methionine biosynthesis via de novo pathway; L-homocysteine from L-cystathionine: step 1/1.</text>
</comment>
<keyword evidence="4" id="KW-0456">Lyase</keyword>
<feature type="modified residue" description="N6-(pyridoxal phosphate)lysine" evidence="8">
    <location>
        <position position="207"/>
    </location>
</feature>
<comment type="catalytic activity">
    <reaction evidence="7">
        <text>an S-substituted L-cysteine + H2O = a thiol + pyruvate + NH4(+)</text>
        <dbReference type="Rhea" id="RHEA:18121"/>
        <dbReference type="ChEBI" id="CHEBI:15361"/>
        <dbReference type="ChEBI" id="CHEBI:15377"/>
        <dbReference type="ChEBI" id="CHEBI:28938"/>
        <dbReference type="ChEBI" id="CHEBI:29256"/>
        <dbReference type="ChEBI" id="CHEBI:58717"/>
        <dbReference type="EC" id="4.4.1.13"/>
    </reaction>
</comment>
<comment type="similarity">
    <text evidence="2 9">Belongs to the trans-sulfuration enzymes family.</text>
</comment>
<evidence type="ECO:0000256" key="9">
    <source>
        <dbReference type="RuleBase" id="RU362118"/>
    </source>
</evidence>
<evidence type="ECO:0000256" key="7">
    <source>
        <dbReference type="ARBA" id="ARBA00047625"/>
    </source>
</evidence>
<dbReference type="RefSeq" id="WP_420241351.1">
    <property type="nucleotide sequence ID" value="NZ_BOPV01000001.1"/>
</dbReference>
<evidence type="ECO:0000256" key="5">
    <source>
        <dbReference type="ARBA" id="ARBA00046315"/>
    </source>
</evidence>
<dbReference type="GO" id="GO:0030170">
    <property type="term" value="F:pyridoxal phosphate binding"/>
    <property type="evidence" value="ECO:0007669"/>
    <property type="project" value="InterPro"/>
</dbReference>
<dbReference type="AlphaFoldDB" id="A0A8S8X6I5"/>
<dbReference type="GO" id="GO:0019450">
    <property type="term" value="P:L-cysteine catabolic process to pyruvate"/>
    <property type="evidence" value="ECO:0007669"/>
    <property type="project" value="TreeGrafter"/>
</dbReference>
<dbReference type="SUPFAM" id="SSF53383">
    <property type="entry name" value="PLP-dependent transferases"/>
    <property type="match status" value="1"/>
</dbReference>
<dbReference type="GO" id="GO:0019346">
    <property type="term" value="P:transsulfuration"/>
    <property type="evidence" value="ECO:0007669"/>
    <property type="project" value="InterPro"/>
</dbReference>
<evidence type="ECO:0000256" key="10">
    <source>
        <dbReference type="SAM" id="MobiDB-lite"/>
    </source>
</evidence>
<dbReference type="FunFam" id="3.40.640.10:FF:000046">
    <property type="entry name" value="Cystathionine gamma-lyase"/>
    <property type="match status" value="1"/>
</dbReference>
<organism evidence="11 12">
    <name type="scientific">Roseiterribacter gracilis</name>
    <dbReference type="NCBI Taxonomy" id="2812848"/>
    <lineage>
        <taxon>Bacteria</taxon>
        <taxon>Pseudomonadati</taxon>
        <taxon>Pseudomonadota</taxon>
        <taxon>Alphaproteobacteria</taxon>
        <taxon>Rhodospirillales</taxon>
        <taxon>Roseiterribacteraceae</taxon>
        <taxon>Roseiterribacter</taxon>
    </lineage>
</organism>
<dbReference type="PIRSF" id="PIRSF001434">
    <property type="entry name" value="CGS"/>
    <property type="match status" value="1"/>
</dbReference>
<dbReference type="PANTHER" id="PTHR43500">
    <property type="entry name" value="CYSTATHIONINE BETA-LYASE-RELATED"/>
    <property type="match status" value="1"/>
</dbReference>
<reference evidence="11" key="1">
    <citation type="submission" date="2021-02" db="EMBL/GenBank/DDBJ databases">
        <title>Genome sequence of Rhodospirillales sp. strain TMPK1 isolated from soil.</title>
        <authorList>
            <person name="Nakai R."/>
            <person name="Kusada H."/>
            <person name="Tamaki H."/>
        </authorList>
    </citation>
    <scope>NUCLEOTIDE SEQUENCE</scope>
    <source>
        <strain evidence="11">TMPK1</strain>
    </source>
</reference>
<sequence length="392" mass="41696">MTSNLSTIAAHAGSDPQGQHGAVNTPVYRASTILFPTLAALEHASATPFEGVRYGRNGTPTTFAFEQAIAAMEGGCGAVSLPSGASAVFVALLSVGARAGDHLLVADNVYAPTRNFCDRALAASGVETTYFDPRIGSGIDALIRPTTRAIVFESPGSITFEICDVPAFVAAAKPRGIVTIIDNTWATPVFFRPLDHGVDISVMAATKYVVGHSDAMLGVISCRDQARWETVKRTAMLYGYCAGPDEAYLGLRGLRSMPARLVQHQATGLQLAEWLQTQSEVTRVLHPALPGDPGHALWKRDFTGASGLFGIVLAPVSRAALAAFVDGLAIFGMGWSWGGHESLIVPYLRPPTRTAVPWTEPGFLLRIHAGLEDAGDLRRDLEAGFERLRKAA</sequence>
<evidence type="ECO:0000313" key="11">
    <source>
        <dbReference type="EMBL" id="GIL38363.1"/>
    </source>
</evidence>
<dbReference type="InterPro" id="IPR015421">
    <property type="entry name" value="PyrdxlP-dep_Trfase_major"/>
</dbReference>
<evidence type="ECO:0000256" key="4">
    <source>
        <dbReference type="ARBA" id="ARBA00023239"/>
    </source>
</evidence>
<name>A0A8S8X6I5_9PROT</name>
<dbReference type="InterPro" id="IPR006233">
    <property type="entry name" value="Cys_b_lyase_bac"/>
</dbReference>
<proteinExistence type="inferred from homology"/>
<keyword evidence="3 8" id="KW-0663">Pyridoxal phosphate</keyword>
<dbReference type="NCBIfam" id="TIGR01324">
    <property type="entry name" value="cysta_beta_ly_B"/>
    <property type="match status" value="1"/>
</dbReference>
<feature type="region of interest" description="Disordered" evidence="10">
    <location>
        <begin position="1"/>
        <end position="22"/>
    </location>
</feature>
<protein>
    <submittedName>
        <fullName evidence="11">Cystathionine beta-lyase</fullName>
    </submittedName>
</protein>
<evidence type="ECO:0000256" key="1">
    <source>
        <dbReference type="ARBA" id="ARBA00001933"/>
    </source>
</evidence>
<comment type="cofactor">
    <cofactor evidence="1 9">
        <name>pyridoxal 5'-phosphate</name>
        <dbReference type="ChEBI" id="CHEBI:597326"/>
    </cofactor>
</comment>
<dbReference type="EMBL" id="BOPV01000001">
    <property type="protein sequence ID" value="GIL38363.1"/>
    <property type="molecule type" value="Genomic_DNA"/>
</dbReference>
<evidence type="ECO:0000313" key="12">
    <source>
        <dbReference type="Proteomes" id="UP000681075"/>
    </source>
</evidence>
<dbReference type="PROSITE" id="PS00868">
    <property type="entry name" value="CYS_MET_METAB_PP"/>
    <property type="match status" value="1"/>
</dbReference>
<dbReference type="Gene3D" id="3.40.640.10">
    <property type="entry name" value="Type I PLP-dependent aspartate aminotransferase-like (Major domain)"/>
    <property type="match status" value="1"/>
</dbReference>